<gene>
    <name evidence="1" type="ORF">MNBD_BACTEROID04-596</name>
</gene>
<accession>A0A3B0U4Q0</accession>
<protein>
    <submittedName>
        <fullName evidence="1">UDP-N-acetylglucosamine pyrophosphorylase related protein</fullName>
    </submittedName>
</protein>
<dbReference type="AlphaFoldDB" id="A0A3B0U4Q0"/>
<name>A0A3B0U4Q0_9ZZZZ</name>
<proteinExistence type="predicted"/>
<dbReference type="EMBL" id="UOER01000517">
    <property type="protein sequence ID" value="VAW25855.1"/>
    <property type="molecule type" value="Genomic_DNA"/>
</dbReference>
<evidence type="ECO:0000313" key="1">
    <source>
        <dbReference type="EMBL" id="VAW25855.1"/>
    </source>
</evidence>
<feature type="non-terminal residue" evidence="1">
    <location>
        <position position="1"/>
    </location>
</feature>
<reference evidence="1" key="1">
    <citation type="submission" date="2018-06" db="EMBL/GenBank/DDBJ databases">
        <authorList>
            <person name="Zhirakovskaya E."/>
        </authorList>
    </citation>
    <scope>NUCLEOTIDE SEQUENCE</scope>
</reference>
<organism evidence="1">
    <name type="scientific">hydrothermal vent metagenome</name>
    <dbReference type="NCBI Taxonomy" id="652676"/>
    <lineage>
        <taxon>unclassified sequences</taxon>
        <taxon>metagenomes</taxon>
        <taxon>ecological metagenomes</taxon>
    </lineage>
</organism>
<sequence length="53" mass="6195">SQLEKCDDNDYFEKGLEMAIEENNLKIKAIDISKFNCIEIDFKEDLKKANKLV</sequence>